<dbReference type="Proteomes" id="UP001500523">
    <property type="component" value="Unassembled WGS sequence"/>
</dbReference>
<name>A0ABP7ES68_9SPHN</name>
<organism evidence="2 3">
    <name type="scientific">Sphingomonas cynarae</name>
    <dbReference type="NCBI Taxonomy" id="930197"/>
    <lineage>
        <taxon>Bacteria</taxon>
        <taxon>Pseudomonadati</taxon>
        <taxon>Pseudomonadota</taxon>
        <taxon>Alphaproteobacteria</taxon>
        <taxon>Sphingomonadales</taxon>
        <taxon>Sphingomonadaceae</taxon>
        <taxon>Sphingomonas</taxon>
    </lineage>
</organism>
<protein>
    <submittedName>
        <fullName evidence="2">Uncharacterized protein</fullName>
    </submittedName>
</protein>
<feature type="signal peptide" evidence="1">
    <location>
        <begin position="1"/>
        <end position="19"/>
    </location>
</feature>
<accession>A0ABP7ES68</accession>
<evidence type="ECO:0000313" key="3">
    <source>
        <dbReference type="Proteomes" id="UP001500523"/>
    </source>
</evidence>
<keyword evidence="3" id="KW-1185">Reference proteome</keyword>
<proteinExistence type="predicted"/>
<dbReference type="RefSeq" id="WP_344694650.1">
    <property type="nucleotide sequence ID" value="NZ_BAABBF010000012.1"/>
</dbReference>
<keyword evidence="1" id="KW-0732">Signal</keyword>
<feature type="chain" id="PRO_5046696951" evidence="1">
    <location>
        <begin position="20"/>
        <end position="421"/>
    </location>
</feature>
<reference evidence="3" key="1">
    <citation type="journal article" date="2019" name="Int. J. Syst. Evol. Microbiol.">
        <title>The Global Catalogue of Microorganisms (GCM) 10K type strain sequencing project: providing services to taxonomists for standard genome sequencing and annotation.</title>
        <authorList>
            <consortium name="The Broad Institute Genomics Platform"/>
            <consortium name="The Broad Institute Genome Sequencing Center for Infectious Disease"/>
            <person name="Wu L."/>
            <person name="Ma J."/>
        </authorList>
    </citation>
    <scope>NUCLEOTIDE SEQUENCE [LARGE SCALE GENOMIC DNA]</scope>
    <source>
        <strain evidence="3">JCM 17498</strain>
    </source>
</reference>
<sequence>MNVMRLVTACMLFAGAATAQEPTQDDFAAASAMWRELDAGRYLAADASVHDKAFGPDGKPQPGFIYDQWAQMQGLLTGEPAPPAQGGEALAPAVADLAALAGATTRNAIDAIVERAKMTRLVILNEDHGSPRDRAFALMVARALRPLGYDVLGIETLNNTADDAEAAAMMAALARDGHAGRNTGVYLRDPVFADFLRQSLALGYRPMAYEITDHDRTSDIEARIAQREQAQADQVVRRALDAHPASKVLLYVGFHHATERPEGESKRHWLATRLKRMTGIDPLTIDQTTFNAYGAGDLALYDRIADRAGTTPSILMAGGKPLVVGHYAGLVDLQVVHPRTTRIAGRPDWLTAMGRTPTPIPVELLPAQGTRLVQAFIATEGEDTIPLDQTLVTAGKTPPALMLPSPGTGAVRYAVQDLTEP</sequence>
<evidence type="ECO:0000256" key="1">
    <source>
        <dbReference type="SAM" id="SignalP"/>
    </source>
</evidence>
<comment type="caution">
    <text evidence="2">The sequence shown here is derived from an EMBL/GenBank/DDBJ whole genome shotgun (WGS) entry which is preliminary data.</text>
</comment>
<dbReference type="EMBL" id="BAABBF010000012">
    <property type="protein sequence ID" value="GAA3723597.1"/>
    <property type="molecule type" value="Genomic_DNA"/>
</dbReference>
<gene>
    <name evidence="2" type="ORF">GCM10022268_34770</name>
</gene>
<evidence type="ECO:0000313" key="2">
    <source>
        <dbReference type="EMBL" id="GAA3723597.1"/>
    </source>
</evidence>